<evidence type="ECO:0000313" key="1">
    <source>
        <dbReference type="EMBL" id="KAJ8629432.1"/>
    </source>
</evidence>
<accession>A0ACC2L8J6</accession>
<dbReference type="EMBL" id="CM056815">
    <property type="protein sequence ID" value="KAJ8629432.1"/>
    <property type="molecule type" value="Genomic_DNA"/>
</dbReference>
<sequence length="1202" mass="133941">MRNPSCFLRRKITLHLRKKHGNETKQANSNENHQSSSQTINPKCPTITNEEVHCIHQETRRVPHFEMHDLRNFLFLQRQTLKECTMDRWPATEEDIFVESIEQLLLRLQVVPRIHQICGPGRILLSNFSAEVGRPSSTSMEAIDISSSDSDVEIEVAHTDNRSQFPASSEPYRKLPPWYFNPTSNSKSESEKQATHIDTENALLSAPVSSTTHGDLPSRPHPSSSHSDSSDGEVEVVQYSGSSVPLRPHLSSSNSESRSEMGIAHINKGNAFPAAPVPSTSYRRRLPSWPDPSISNSKGSGGSNQKQPLHSLSVLDTRSNGRISHERLKTEKVSEARSLPTSLGELPQAKPLYDPRADYRSGTNPVDRNFYMKDDLGRENDDDIMIYENAGTRRLLPSSLMAGKPVSISQNAGPSDAMHNSGVGEERPVENDERVIFQAALQDLSQPKTEANLPDGLLAVPLLRHQKIALAWMLQKETASLHCLGGILADDQGLGKTVSVIALILMQKFLQSKSPSNNSSRIETEALNLDEDDDCIPVMEEVSQNGGSHDSRWTQAASSVLPMSQKGKQKGKPAAGTLVVCPASVLRQWDRELDEKVCAKAKLKVLVYHGGARTKDPVELAKYDVVLTTYAIVSNEVPKQPLADDEEKEHRNSEKYELSSEFSTNKKRKKTSNAGKKGKKRRKGIDGSTLDCESGPLARVVWLRVVLDEAQTIKNHRTQVARACSGLRAKRRWCLSGTPIQNAIDDLYSYFRFLKYDPYSVYKSFCSSIKHPISKNASSGYMKLQAVLKTIMLRRTKGTLLNGEPIIQLPPKSICLKKVEFSDEERAFYSRLEADSRSQFKEYAAAGTVKQNYANILLMLLRLRQACDHPLLVKGCHSDSVGEASVEMARKLPREMLINLLGCLEVSLAICGVCSDPPEDAVVTMCGHVFCYQCVSEYLTGDDNQCPAVDCKQQLATDVVFSRATLRRSISDELGNNTESSLGLTEESRHGQNISTSSKIRATLDILCSLRNARNPTSTSDFISDHFYPDVNDAKDNSTNSRSQYEPEKAIIFSQWTSMLDLLEVSLNRSCMQYRRLDGTMTLASRDKAVRDFSTDPEVNVMIMSLKAGNLGLNMVAACHVILLDLWWNPTTEDQAIDRAHRIGQTRPVTVSRLTIKDTVEDRILALQEEKRKMVSSAFGEDQTGSFATRLTVEDLRYLFMV</sequence>
<protein>
    <submittedName>
        <fullName evidence="1">Uncharacterized protein</fullName>
    </submittedName>
</protein>
<comment type="caution">
    <text evidence="1">The sequence shown here is derived from an EMBL/GenBank/DDBJ whole genome shotgun (WGS) entry which is preliminary data.</text>
</comment>
<organism evidence="1 2">
    <name type="scientific">Persea americana</name>
    <name type="common">Avocado</name>
    <dbReference type="NCBI Taxonomy" id="3435"/>
    <lineage>
        <taxon>Eukaryota</taxon>
        <taxon>Viridiplantae</taxon>
        <taxon>Streptophyta</taxon>
        <taxon>Embryophyta</taxon>
        <taxon>Tracheophyta</taxon>
        <taxon>Spermatophyta</taxon>
        <taxon>Magnoliopsida</taxon>
        <taxon>Magnoliidae</taxon>
        <taxon>Laurales</taxon>
        <taxon>Lauraceae</taxon>
        <taxon>Persea</taxon>
    </lineage>
</organism>
<name>A0ACC2L8J6_PERAE</name>
<reference evidence="1 2" key="1">
    <citation type="journal article" date="2022" name="Hortic Res">
        <title>A haplotype resolved chromosomal level avocado genome allows analysis of novel avocado genes.</title>
        <authorList>
            <person name="Nath O."/>
            <person name="Fletcher S.J."/>
            <person name="Hayward A."/>
            <person name="Shaw L.M."/>
            <person name="Masouleh A.K."/>
            <person name="Furtado A."/>
            <person name="Henry R.J."/>
            <person name="Mitter N."/>
        </authorList>
    </citation>
    <scope>NUCLEOTIDE SEQUENCE [LARGE SCALE GENOMIC DNA]</scope>
    <source>
        <strain evidence="2">cv. Hass</strain>
    </source>
</reference>
<evidence type="ECO:0000313" key="2">
    <source>
        <dbReference type="Proteomes" id="UP001234297"/>
    </source>
</evidence>
<gene>
    <name evidence="1" type="ORF">MRB53_022755</name>
</gene>
<keyword evidence="2" id="KW-1185">Reference proteome</keyword>
<proteinExistence type="predicted"/>
<dbReference type="Proteomes" id="UP001234297">
    <property type="component" value="Chromosome 7"/>
</dbReference>